<evidence type="ECO:0000256" key="3">
    <source>
        <dbReference type="ARBA" id="ARBA00023082"/>
    </source>
</evidence>
<dbReference type="Pfam" id="PF04539">
    <property type="entry name" value="Sigma70_r3"/>
    <property type="match status" value="1"/>
</dbReference>
<evidence type="ECO:0000313" key="10">
    <source>
        <dbReference type="Proteomes" id="UP001446205"/>
    </source>
</evidence>
<evidence type="ECO:0000256" key="2">
    <source>
        <dbReference type="ARBA" id="ARBA00023015"/>
    </source>
</evidence>
<evidence type="ECO:0000313" key="9">
    <source>
        <dbReference type="EMBL" id="MEK8090547.1"/>
    </source>
</evidence>
<comment type="function">
    <text evidence="6">Sigma factors are initiation factors that promote the attachment of RNA polymerase to specific initiation sites and are then released. This sigma factor controls the expression of flagella-related genes.</text>
</comment>
<protein>
    <recommendedName>
        <fullName evidence="6">RNA polymerase sigma factor FliA</fullName>
    </recommendedName>
    <alternativeName>
        <fullName evidence="6">RNA polymerase sigma factor for flagellar operon</fullName>
    </alternativeName>
    <alternativeName>
        <fullName evidence="6">Sigma F</fullName>
    </alternativeName>
    <alternativeName>
        <fullName evidence="6">Sigma-28</fullName>
    </alternativeName>
</protein>
<evidence type="ECO:0000256" key="4">
    <source>
        <dbReference type="ARBA" id="ARBA00023125"/>
    </source>
</evidence>
<dbReference type="PANTHER" id="PTHR30385:SF7">
    <property type="entry name" value="RNA POLYMERASE SIGMA FACTOR FLIA"/>
    <property type="match status" value="1"/>
</dbReference>
<dbReference type="NCBIfam" id="NF005413">
    <property type="entry name" value="PRK06986.1"/>
    <property type="match status" value="1"/>
</dbReference>
<sequence length="265" mass="29457">MSLPQFLPDPAQEVDTLVRQHAGLVRRLAHQLLAKLPPSVDLDDLIQAGMIGLLNAARHFEGGQGAQFETYAVTRVRGAMLDELRQHDWLPRRSRQKARQVQQVMQRLEQQLGHPPSGEAVAVALGISLDEYYQILAECRGAQILHLEDLHDAEDDGFLDRHVSSSGSGPQDILESNRFQGDLQAAIISLPERERLVLSLYYQDELNLREIGAVLDVSESRASQILSQATLRLRAHLQGWMDTSGAPVQSSRGRPKKSRAQPSVS</sequence>
<dbReference type="InterPro" id="IPR000943">
    <property type="entry name" value="RNA_pol_sigma70"/>
</dbReference>
<dbReference type="Pfam" id="PF04542">
    <property type="entry name" value="Sigma70_r2"/>
    <property type="match status" value="1"/>
</dbReference>
<keyword evidence="1 6" id="KW-0963">Cytoplasm</keyword>
<dbReference type="SUPFAM" id="SSF88659">
    <property type="entry name" value="Sigma3 and sigma4 domains of RNA polymerase sigma factors"/>
    <property type="match status" value="2"/>
</dbReference>
<dbReference type="Gene3D" id="1.20.140.160">
    <property type="match status" value="1"/>
</dbReference>
<dbReference type="NCBIfam" id="TIGR02937">
    <property type="entry name" value="sigma70-ECF"/>
    <property type="match status" value="1"/>
</dbReference>
<dbReference type="Proteomes" id="UP001446205">
    <property type="component" value="Unassembled WGS sequence"/>
</dbReference>
<dbReference type="CDD" id="cd06171">
    <property type="entry name" value="Sigma70_r4"/>
    <property type="match status" value="1"/>
</dbReference>
<dbReference type="NCBIfam" id="TIGR02479">
    <property type="entry name" value="FliA_WhiG"/>
    <property type="match status" value="1"/>
</dbReference>
<proteinExistence type="inferred from homology"/>
<dbReference type="PRINTS" id="PR00046">
    <property type="entry name" value="SIGMA70FCT"/>
</dbReference>
<dbReference type="InterPro" id="IPR007627">
    <property type="entry name" value="RNA_pol_sigma70_r2"/>
</dbReference>
<accession>A0ABU9DAJ3</accession>
<comment type="caution">
    <text evidence="9">The sequence shown here is derived from an EMBL/GenBank/DDBJ whole genome shotgun (WGS) entry which is preliminary data.</text>
</comment>
<dbReference type="InterPro" id="IPR014284">
    <property type="entry name" value="RNA_pol_sigma-70_dom"/>
</dbReference>
<feature type="short sequence motif" description="Interaction with polymerase core subunit RpoC" evidence="6">
    <location>
        <begin position="44"/>
        <end position="47"/>
    </location>
</feature>
<keyword evidence="10" id="KW-1185">Reference proteome</keyword>
<dbReference type="PROSITE" id="PS00715">
    <property type="entry name" value="SIGMA70_1"/>
    <property type="match status" value="1"/>
</dbReference>
<dbReference type="Gene3D" id="1.10.1740.10">
    <property type="match status" value="1"/>
</dbReference>
<keyword evidence="3 6" id="KW-0731">Sigma factor</keyword>
<feature type="region of interest" description="Sigma-70 factor domain-3" evidence="6">
    <location>
        <begin position="97"/>
        <end position="167"/>
    </location>
</feature>
<organism evidence="9 10">
    <name type="scientific">Thermithiobacillus plumbiphilus</name>
    <dbReference type="NCBI Taxonomy" id="1729899"/>
    <lineage>
        <taxon>Bacteria</taxon>
        <taxon>Pseudomonadati</taxon>
        <taxon>Pseudomonadota</taxon>
        <taxon>Acidithiobacillia</taxon>
        <taxon>Acidithiobacillales</taxon>
        <taxon>Thermithiobacillaceae</taxon>
        <taxon>Thermithiobacillus</taxon>
    </lineage>
</organism>
<dbReference type="InterPro" id="IPR028617">
    <property type="entry name" value="Sigma70_FliA"/>
</dbReference>
<comment type="similarity">
    <text evidence="6">Belongs to the sigma-70 factor family. FliA subfamily.</text>
</comment>
<dbReference type="PIRSF" id="PIRSF000770">
    <property type="entry name" value="RNA_pol_sigma-SigE/K"/>
    <property type="match status" value="1"/>
</dbReference>
<evidence type="ECO:0000256" key="1">
    <source>
        <dbReference type="ARBA" id="ARBA00022490"/>
    </source>
</evidence>
<keyword evidence="2 6" id="KW-0805">Transcription regulation</keyword>
<feature type="region of interest" description="Sigma-70 factor domain-2" evidence="6">
    <location>
        <begin position="17"/>
        <end position="89"/>
    </location>
</feature>
<dbReference type="EMBL" id="JBBPCO010000013">
    <property type="protein sequence ID" value="MEK8090547.1"/>
    <property type="molecule type" value="Genomic_DNA"/>
</dbReference>
<dbReference type="RefSeq" id="WP_341371603.1">
    <property type="nucleotide sequence ID" value="NZ_JBBPCO010000013.1"/>
</dbReference>
<feature type="region of interest" description="Disordered" evidence="7">
    <location>
        <begin position="243"/>
        <end position="265"/>
    </location>
</feature>
<dbReference type="Pfam" id="PF04545">
    <property type="entry name" value="Sigma70_r4"/>
    <property type="match status" value="1"/>
</dbReference>
<dbReference type="PANTHER" id="PTHR30385">
    <property type="entry name" value="SIGMA FACTOR F FLAGELLAR"/>
    <property type="match status" value="1"/>
</dbReference>
<reference evidence="9 10" key="1">
    <citation type="submission" date="2024-04" db="EMBL/GenBank/DDBJ databases">
        <authorList>
            <person name="Abashina T."/>
            <person name="Shaikin A."/>
        </authorList>
    </citation>
    <scope>NUCLEOTIDE SEQUENCE [LARGE SCALE GENOMIC DNA]</scope>
    <source>
        <strain evidence="9 10">AAFK</strain>
    </source>
</reference>
<evidence type="ECO:0000256" key="6">
    <source>
        <dbReference type="HAMAP-Rule" id="MF_00962"/>
    </source>
</evidence>
<dbReference type="HAMAP" id="MF_00962">
    <property type="entry name" value="Sigma70_FliA"/>
    <property type="match status" value="1"/>
</dbReference>
<evidence type="ECO:0000259" key="8">
    <source>
        <dbReference type="PROSITE" id="PS00715"/>
    </source>
</evidence>
<dbReference type="InterPro" id="IPR013324">
    <property type="entry name" value="RNA_pol_sigma_r3/r4-like"/>
</dbReference>
<dbReference type="InterPro" id="IPR013325">
    <property type="entry name" value="RNA_pol_sigma_r2"/>
</dbReference>
<name>A0ABU9DAJ3_9PROT</name>
<dbReference type="InterPro" id="IPR007624">
    <property type="entry name" value="RNA_pol_sigma70_r3"/>
</dbReference>
<dbReference type="InterPro" id="IPR007630">
    <property type="entry name" value="RNA_pol_sigma70_r4"/>
</dbReference>
<evidence type="ECO:0000256" key="5">
    <source>
        <dbReference type="ARBA" id="ARBA00023163"/>
    </source>
</evidence>
<feature type="region of interest" description="Sigma-70 factor domain-4" evidence="6">
    <location>
        <begin position="186"/>
        <end position="234"/>
    </location>
</feature>
<gene>
    <name evidence="6" type="primary">fliA</name>
    <name evidence="9" type="ORF">WOB96_12360</name>
</gene>
<feature type="domain" description="RNA polymerase sigma-70" evidence="8">
    <location>
        <begin position="44"/>
        <end position="57"/>
    </location>
</feature>
<evidence type="ECO:0000256" key="7">
    <source>
        <dbReference type="SAM" id="MobiDB-lite"/>
    </source>
</evidence>
<dbReference type="SUPFAM" id="SSF88946">
    <property type="entry name" value="Sigma2 domain of RNA polymerase sigma factors"/>
    <property type="match status" value="1"/>
</dbReference>
<comment type="subcellular location">
    <subcellularLocation>
        <location evidence="6">Cytoplasm</location>
    </subcellularLocation>
</comment>
<dbReference type="InterPro" id="IPR012845">
    <property type="entry name" value="RNA_pol_sigma_FliA_WhiG"/>
</dbReference>
<keyword evidence="4 6" id="KW-0238">DNA-binding</keyword>
<feature type="DNA-binding region" description="H-T-H motif" evidence="6">
    <location>
        <begin position="208"/>
        <end position="227"/>
    </location>
</feature>
<keyword evidence="5 6" id="KW-0804">Transcription</keyword>